<dbReference type="AlphaFoldDB" id="A0A6A6H531"/>
<dbReference type="InterPro" id="IPR010730">
    <property type="entry name" value="HET"/>
</dbReference>
<dbReference type="Proteomes" id="UP000800092">
    <property type="component" value="Unassembled WGS sequence"/>
</dbReference>
<dbReference type="Pfam" id="PF06985">
    <property type="entry name" value="HET"/>
    <property type="match status" value="1"/>
</dbReference>
<gene>
    <name evidence="2" type="ORF">EV356DRAFT_534005</name>
</gene>
<proteinExistence type="predicted"/>
<evidence type="ECO:0000259" key="1">
    <source>
        <dbReference type="Pfam" id="PF06985"/>
    </source>
</evidence>
<reference evidence="2" key="1">
    <citation type="journal article" date="2020" name="Stud. Mycol.">
        <title>101 Dothideomycetes genomes: a test case for predicting lifestyles and emergence of pathogens.</title>
        <authorList>
            <person name="Haridas S."/>
            <person name="Albert R."/>
            <person name="Binder M."/>
            <person name="Bloem J."/>
            <person name="Labutti K."/>
            <person name="Salamov A."/>
            <person name="Andreopoulos B."/>
            <person name="Baker S."/>
            <person name="Barry K."/>
            <person name="Bills G."/>
            <person name="Bluhm B."/>
            <person name="Cannon C."/>
            <person name="Castanera R."/>
            <person name="Culley D."/>
            <person name="Daum C."/>
            <person name="Ezra D."/>
            <person name="Gonzalez J."/>
            <person name="Henrissat B."/>
            <person name="Kuo A."/>
            <person name="Liang C."/>
            <person name="Lipzen A."/>
            <person name="Lutzoni F."/>
            <person name="Magnuson J."/>
            <person name="Mondo S."/>
            <person name="Nolan M."/>
            <person name="Ohm R."/>
            <person name="Pangilinan J."/>
            <person name="Park H.-J."/>
            <person name="Ramirez L."/>
            <person name="Alfaro M."/>
            <person name="Sun H."/>
            <person name="Tritt A."/>
            <person name="Yoshinaga Y."/>
            <person name="Zwiers L.-H."/>
            <person name="Turgeon B."/>
            <person name="Goodwin S."/>
            <person name="Spatafora J."/>
            <person name="Crous P."/>
            <person name="Grigoriev I."/>
        </authorList>
    </citation>
    <scope>NUCLEOTIDE SEQUENCE</scope>
    <source>
        <strain evidence="2">Tuck. ex Michener</strain>
    </source>
</reference>
<feature type="domain" description="Heterokaryon incompatibility" evidence="1">
    <location>
        <begin position="319"/>
        <end position="424"/>
    </location>
</feature>
<dbReference type="OrthoDB" id="2426273at2759"/>
<accession>A0A6A6H531</accession>
<sequence length="459" mass="52308">MNHVPKPPGSHLAPTEVPLLATLEYDFRGYASFPYRNGFIKDGKLDEDRSPDALAAFMQSWLYFGLIAEFTMQPVKIGDFTFTSPSGSYNLVSSKRLFDILSEWNCRLRRLRLLSPSWRETVTATKNLLITAIRASCKFDYLAGLDDSRYAAIALSVKTLLVTLIWAYNTLLPDIKLDVHEFCLIPWHSFHDLTLPHPARYLHQELRNLGWCPALIQRICRRYNYYAVIFLAQIPRKEPRYAIHTRCSSTDCVAFNVSESTYETRHVHENCRCKAASVLTEKIVKIIEDGQIPLVNISRSPGPHLEVVPTKQGDSSRRYIALSHVWADGLGNPKENALPRCQIARIADLLLPKQTLFGKFGTKSILIWVDTLCIPVGDKFTAVRLQAIDQMALVYASADEVLVLDSSLTQLYRPQIESFERNDPPANGQKYWVEYYARPGPDEVGLYKRQSFLSMYSLH</sequence>
<dbReference type="PANTHER" id="PTHR39596:SF2">
    <property type="entry name" value="HET DOMAIN PROTEIN (AFU_ORTHOLOGUE AFUA_1G17550)-RELATED"/>
    <property type="match status" value="1"/>
</dbReference>
<organism evidence="2 3">
    <name type="scientific">Viridothelium virens</name>
    <name type="common">Speckled blister lichen</name>
    <name type="synonym">Trypethelium virens</name>
    <dbReference type="NCBI Taxonomy" id="1048519"/>
    <lineage>
        <taxon>Eukaryota</taxon>
        <taxon>Fungi</taxon>
        <taxon>Dikarya</taxon>
        <taxon>Ascomycota</taxon>
        <taxon>Pezizomycotina</taxon>
        <taxon>Dothideomycetes</taxon>
        <taxon>Dothideomycetes incertae sedis</taxon>
        <taxon>Trypetheliales</taxon>
        <taxon>Trypetheliaceae</taxon>
        <taxon>Viridothelium</taxon>
    </lineage>
</organism>
<keyword evidence="3" id="KW-1185">Reference proteome</keyword>
<evidence type="ECO:0000313" key="3">
    <source>
        <dbReference type="Proteomes" id="UP000800092"/>
    </source>
</evidence>
<dbReference type="EMBL" id="ML991809">
    <property type="protein sequence ID" value="KAF2233125.1"/>
    <property type="molecule type" value="Genomic_DNA"/>
</dbReference>
<name>A0A6A6H531_VIRVR</name>
<protein>
    <recommendedName>
        <fullName evidence="1">Heterokaryon incompatibility domain-containing protein</fullName>
    </recommendedName>
</protein>
<dbReference type="PANTHER" id="PTHR39596">
    <property type="match status" value="1"/>
</dbReference>
<evidence type="ECO:0000313" key="2">
    <source>
        <dbReference type="EMBL" id="KAF2233125.1"/>
    </source>
</evidence>